<name>A0A926E7N3_9FIRM</name>
<dbReference type="InterPro" id="IPR007110">
    <property type="entry name" value="Ig-like_dom"/>
</dbReference>
<comment type="caution">
    <text evidence="8">The sequence shown here is derived from an EMBL/GenBank/DDBJ whole genome shotgun (WGS) entry which is preliminary data.</text>
</comment>
<dbReference type="Proteomes" id="UP000610760">
    <property type="component" value="Unassembled WGS sequence"/>
</dbReference>
<dbReference type="InterPro" id="IPR000421">
    <property type="entry name" value="FA58C"/>
</dbReference>
<dbReference type="Gene3D" id="2.60.120.260">
    <property type="entry name" value="Galactose-binding domain-like"/>
    <property type="match status" value="2"/>
</dbReference>
<dbReference type="SMART" id="SM00409">
    <property type="entry name" value="IG"/>
    <property type="match status" value="1"/>
</dbReference>
<dbReference type="InterPro" id="IPR013783">
    <property type="entry name" value="Ig-like_fold"/>
</dbReference>
<feature type="repeat" description="Cell wall-binding" evidence="3">
    <location>
        <begin position="1702"/>
        <end position="1721"/>
    </location>
</feature>
<keyword evidence="1" id="KW-0677">Repeat</keyword>
<evidence type="ECO:0000313" key="8">
    <source>
        <dbReference type="EMBL" id="MBC8561005.1"/>
    </source>
</evidence>
<feature type="domain" description="Ig-like" evidence="7">
    <location>
        <begin position="203"/>
        <end position="290"/>
    </location>
</feature>
<dbReference type="InterPro" id="IPR032329">
    <property type="entry name" value="DUF4855"/>
</dbReference>
<feature type="region of interest" description="Disordered" evidence="4">
    <location>
        <begin position="1561"/>
        <end position="1606"/>
    </location>
</feature>
<dbReference type="PROSITE" id="PS50022">
    <property type="entry name" value="FA58C_3"/>
    <property type="match status" value="1"/>
</dbReference>
<feature type="compositionally biased region" description="Gly residues" evidence="4">
    <location>
        <begin position="1565"/>
        <end position="1581"/>
    </location>
</feature>
<feature type="repeat" description="Cell wall-binding" evidence="3">
    <location>
        <begin position="1621"/>
        <end position="1640"/>
    </location>
</feature>
<dbReference type="Gene3D" id="2.10.270.10">
    <property type="entry name" value="Cholin Binding"/>
    <property type="match status" value="2"/>
</dbReference>
<protein>
    <submittedName>
        <fullName evidence="8">DUF4855 domain-containing protein</fullName>
    </submittedName>
</protein>
<dbReference type="Pfam" id="PF19085">
    <property type="entry name" value="Choline_bind_2"/>
    <property type="match status" value="1"/>
</dbReference>
<gene>
    <name evidence="8" type="ORF">H8710_13160</name>
</gene>
<evidence type="ECO:0000256" key="4">
    <source>
        <dbReference type="SAM" id="MobiDB-lite"/>
    </source>
</evidence>
<feature type="repeat" description="Cell wall-binding" evidence="3">
    <location>
        <begin position="1661"/>
        <end position="1680"/>
    </location>
</feature>
<dbReference type="SUPFAM" id="SSF48726">
    <property type="entry name" value="Immunoglobulin"/>
    <property type="match status" value="1"/>
</dbReference>
<keyword evidence="2" id="KW-0326">Glycosidase</keyword>
<dbReference type="SUPFAM" id="SSF69360">
    <property type="entry name" value="Cell wall binding repeat"/>
    <property type="match status" value="1"/>
</dbReference>
<evidence type="ECO:0000256" key="2">
    <source>
        <dbReference type="ARBA" id="ARBA00023295"/>
    </source>
</evidence>
<proteinExistence type="predicted"/>
<evidence type="ECO:0000313" key="9">
    <source>
        <dbReference type="Proteomes" id="UP000610760"/>
    </source>
</evidence>
<dbReference type="InterPro" id="IPR003599">
    <property type="entry name" value="Ig_sub"/>
</dbReference>
<accession>A0A926E7N3</accession>
<evidence type="ECO:0000256" key="5">
    <source>
        <dbReference type="SAM" id="SignalP"/>
    </source>
</evidence>
<dbReference type="PROSITE" id="PS50835">
    <property type="entry name" value="IG_LIKE"/>
    <property type="match status" value="1"/>
</dbReference>
<reference evidence="8" key="1">
    <citation type="submission" date="2020-08" db="EMBL/GenBank/DDBJ databases">
        <title>Genome public.</title>
        <authorList>
            <person name="Liu C."/>
            <person name="Sun Q."/>
        </authorList>
    </citation>
    <scope>NUCLEOTIDE SEQUENCE</scope>
    <source>
        <strain evidence="8">NSJ-33</strain>
    </source>
</reference>
<keyword evidence="2" id="KW-0378">Hydrolase</keyword>
<dbReference type="InterPro" id="IPR008979">
    <property type="entry name" value="Galactose-bd-like_sf"/>
</dbReference>
<feature type="domain" description="F5/8 type C" evidence="6">
    <location>
        <begin position="807"/>
        <end position="968"/>
    </location>
</feature>
<keyword evidence="9" id="KW-1185">Reference proteome</keyword>
<evidence type="ECO:0000259" key="6">
    <source>
        <dbReference type="PROSITE" id="PS50022"/>
    </source>
</evidence>
<sequence length="1780" mass="197572">MKKTSYKKKFVSLMCCMLATAITLSSGLASTMGELTKVSASDVVNYALGKPYTSSLPDDWYHSYNDPNLTKFTDGVYAADFDSDTVGFYAGEEEGPAIFVVDLGEQNYPITKVVVDGFAWQSSGIGTCAVQVDYQTVGSDTWVNAATMPAASPIEDRTMYKMTANVSIDAAKVRFTVSGTHTWTFLDELELWGPEADYLAASPSIDRDLPRDLVVPTGKDVELFVDAKSVDGGRLTYQWFKDDAPLDGEVSPSLSIPGATEADTGRYYVKVTNNKGDNHASVKSQACNVTVMDYEGNNLLFGLSYETTLTGNPWHGSYPDTEHKRLTDGEFSEVWGDPQSVGIYSNGVNQYFEMTFDLGFNTQFKQVDLGFLLSPGAGIDMPAELVIQTRKEREDFWCTIYKGAPAGEGSKAKLVLATEGEALTAKEIRFCFEGGNTWMFMDELEVFAERNEEAVNYPLVELPPPDDSNNIAKGRPYKTTIPAAATYPDEGKVSLTDGKKGRLNHLDPAWSGYNPRVWNDVQEIIIDLGESQLFQEVSLNTLHIAGYGILCPDDIHVYTSDDQWNWQPFDTGKPSMELTLDLGSKQSFERIKTGFLQAQGAPDSKDYIFNYCYQAPKQTKARYVKVSITCNYWLFVDEIQVFKVAETERSSKIYSSTAAQTDLPVVDNNNLALGAAYETEWPSNMVRPDNNGKLTDGRRASSSYLSEEWVGYTAADGNDAYLYEDKVSATFPTSVSIFCSDDKVNWRFLKNVNIEGDLVQGSKRLDCALEEAASAQYIKFVYYGLTDGLYMDEIEVLKVDDHQPDADENPDNGSLINLIKNYKYTISRKGLESDSETALTDTLRGEGNWVGFPYNANYTPENHVIINFDLTAMSSVSKIVMGMKRDGENATLPKNLTVKVSPNKSIWYTLKDFGAGTPTSDVIWDGTVDAFSSSVENADMAYTRYITIEFDLAKGDTAWLDEIEIIGKRGKTTSSGLPMDANGENYNVALNKSYTVSTVGDDNNIPDTNGVELTDGIRAASDDPMDPAWWGFLAWDTWGGDAGTEYHLKTVVIDLEDVKSVTSVETTCLAGSIPGVSYANQPRAIWTYASMDGKKWFPLSLGYHEGKIAYDKARVSYGWRASADNLMQTEDLAPGAESVAARYIRVDYEPINYCLVDEIEVMGYDGVRDDAVMANGTRILDNPTSEGGDYLKPGEQTGGIHDMVLLYNSGDYGFDPEVGYRAGDWTPEKLKPHLTYVDSEGKSVDTLFDAVLFLALTSVYGNYFGDFSTTQKPDRGTANLKDWEWYIDKLFKADGDVEHLNQAAQIASLDLNDPDYKIKLVIMIPAISWTKTNFGTLNGKALNMQVEQDWQYLIDWYIDTTYEKFVEGGYEYIELAGYYCLDEGVLSAYHVDDLVKYESAKLHEMDLKYYWIPYFGETTCLWGKDVFGFDAITFQPNHYFGNAYEENDKGFLGNDRVKNAARIASYGQMGIEMEVDGGATREVAHINKFIDYLNGSIDYGFGGPDVYRNWYVGGYGGLASFAISNKAEVRNIYDSCYKLMKGTLTEKIPYVVEFHETDPVDPIAPGGGSIGGGSGSGGGGSVTPKPDDKPDPETPPTGDDNYTWEETDDGYKLKDADGEYVTGWAKVSGKWYYLGADGIRATGWQKVDNKWYYLKSDGVMATGWLKLGNTWYFLNAGGVMQTGWLYNGGVWYYLYSWGGMANSGWVQVGNTWYYFRGNGAMMTGWLQQGNTWYYLKDSGAMATGWNWVNAKCYYFNASGKMAANTTVGGYKLDASGAWVK</sequence>
<dbReference type="Pfam" id="PF01473">
    <property type="entry name" value="Choline_bind_1"/>
    <property type="match status" value="1"/>
</dbReference>
<feature type="chain" id="PRO_5038735467" evidence="5">
    <location>
        <begin position="22"/>
        <end position="1780"/>
    </location>
</feature>
<dbReference type="SUPFAM" id="SSF49785">
    <property type="entry name" value="Galactose-binding domain-like"/>
    <property type="match status" value="1"/>
</dbReference>
<dbReference type="Pfam" id="PF19127">
    <property type="entry name" value="Choline_bind_3"/>
    <property type="match status" value="2"/>
</dbReference>
<organism evidence="8 9">
    <name type="scientific">Fumia xinanensis</name>
    <dbReference type="NCBI Taxonomy" id="2763659"/>
    <lineage>
        <taxon>Bacteria</taxon>
        <taxon>Bacillati</taxon>
        <taxon>Bacillota</taxon>
        <taxon>Clostridia</taxon>
        <taxon>Eubacteriales</taxon>
        <taxon>Oscillospiraceae</taxon>
        <taxon>Fumia</taxon>
    </lineage>
</organism>
<dbReference type="InterPro" id="IPR018337">
    <property type="entry name" value="Cell_wall/Cho-bd_repeat"/>
</dbReference>
<feature type="repeat" description="Cell wall-binding" evidence="3">
    <location>
        <begin position="1722"/>
        <end position="1741"/>
    </location>
</feature>
<feature type="repeat" description="Cell wall-binding" evidence="3">
    <location>
        <begin position="1641"/>
        <end position="1660"/>
    </location>
</feature>
<dbReference type="Gene3D" id="2.60.40.10">
    <property type="entry name" value="Immunoglobulins"/>
    <property type="match status" value="1"/>
</dbReference>
<evidence type="ECO:0000256" key="1">
    <source>
        <dbReference type="ARBA" id="ARBA00022737"/>
    </source>
</evidence>
<dbReference type="Pfam" id="PF16147">
    <property type="entry name" value="DUF4855"/>
    <property type="match status" value="1"/>
</dbReference>
<dbReference type="EMBL" id="JACRSV010000007">
    <property type="protein sequence ID" value="MBC8561005.1"/>
    <property type="molecule type" value="Genomic_DNA"/>
</dbReference>
<dbReference type="RefSeq" id="WP_249296312.1">
    <property type="nucleotide sequence ID" value="NZ_JACRSV010000007.1"/>
</dbReference>
<evidence type="ECO:0000259" key="7">
    <source>
        <dbReference type="PROSITE" id="PS50835"/>
    </source>
</evidence>
<feature type="repeat" description="Cell wall-binding" evidence="3">
    <location>
        <begin position="1681"/>
        <end position="1700"/>
    </location>
</feature>
<feature type="signal peptide" evidence="5">
    <location>
        <begin position="1"/>
        <end position="21"/>
    </location>
</feature>
<evidence type="ECO:0000256" key="3">
    <source>
        <dbReference type="PROSITE-ProRule" id="PRU00591"/>
    </source>
</evidence>
<dbReference type="PROSITE" id="PS51170">
    <property type="entry name" value="CW"/>
    <property type="match status" value="6"/>
</dbReference>
<dbReference type="InterPro" id="IPR036179">
    <property type="entry name" value="Ig-like_dom_sf"/>
</dbReference>
<keyword evidence="5" id="KW-0732">Signal</keyword>
<dbReference type="GO" id="GO:0016798">
    <property type="term" value="F:hydrolase activity, acting on glycosyl bonds"/>
    <property type="evidence" value="ECO:0007669"/>
    <property type="project" value="UniProtKB-KW"/>
</dbReference>